<evidence type="ECO:0000313" key="1">
    <source>
        <dbReference type="EMBL" id="ODR42308.1"/>
    </source>
</evidence>
<reference evidence="2 4" key="1">
    <citation type="submission" date="2016-08" db="EMBL/GenBank/DDBJ databases">
        <title>Characterization of Isolates of Eisenbergiella tayi Derived from Blood Cultures, Using Whole Genome Sequencing.</title>
        <authorList>
            <person name="Bernier A.-M."/>
            <person name="Burdz T."/>
            <person name="Wiebe D."/>
            <person name="Bernard K."/>
        </authorList>
    </citation>
    <scope>NUCLEOTIDE SEQUENCE [LARGE SCALE GENOMIC DNA]</scope>
    <source>
        <strain evidence="2 4">NML120146</strain>
    </source>
</reference>
<dbReference type="Proteomes" id="UP000094271">
    <property type="component" value="Unassembled WGS sequence"/>
</dbReference>
<name>A0A1E3U9G4_9FIRM</name>
<evidence type="ECO:0000313" key="4">
    <source>
        <dbReference type="Proteomes" id="UP000094869"/>
    </source>
</evidence>
<dbReference type="EMBL" id="MEHD01000054">
    <property type="protein sequence ID" value="ODR44847.1"/>
    <property type="molecule type" value="Genomic_DNA"/>
</dbReference>
<dbReference type="Proteomes" id="UP000094869">
    <property type="component" value="Unassembled WGS sequence"/>
</dbReference>
<comment type="caution">
    <text evidence="1">The sequence shown here is derived from an EMBL/GenBank/DDBJ whole genome shotgun (WGS) entry which is preliminary data.</text>
</comment>
<dbReference type="AlphaFoldDB" id="A0A1E3U9G4"/>
<evidence type="ECO:0000313" key="2">
    <source>
        <dbReference type="EMBL" id="ODR44847.1"/>
    </source>
</evidence>
<sequence length="217" mass="23348">MSIASGYKKFKKYILTSSGFQLVSHWTKANTLEFDDGKTAQDKLGAIDGISSSRESNSDKIAASTALVSELNSDLGGNRFGFTSDGQPGYKKAGADTVYPFKSNISFGPYQTFQGEGNNGKDGYGCIVASRSFTAGYYMFYVTGYYIREGNGIIDNVVLCNGSTNILSSGRLHSQNGVCSNVILYQLTSNATLTIKLYLSTARGVGQGICNFQQIII</sequence>
<dbReference type="OrthoDB" id="2067460at2"/>
<protein>
    <submittedName>
        <fullName evidence="1">Uncharacterized protein</fullName>
    </submittedName>
</protein>
<dbReference type="RefSeq" id="WP_069409279.1">
    <property type="nucleotide sequence ID" value="NZ_JAQCZP010000038.1"/>
</dbReference>
<gene>
    <name evidence="1" type="ORF">BEI59_31800</name>
    <name evidence="2" type="ORF">BEI63_29210</name>
</gene>
<organism evidence="1 3">
    <name type="scientific">Eisenbergiella tayi</name>
    <dbReference type="NCBI Taxonomy" id="1432052"/>
    <lineage>
        <taxon>Bacteria</taxon>
        <taxon>Bacillati</taxon>
        <taxon>Bacillota</taxon>
        <taxon>Clostridia</taxon>
        <taxon>Lachnospirales</taxon>
        <taxon>Lachnospiraceae</taxon>
        <taxon>Eisenbergiella</taxon>
    </lineage>
</organism>
<dbReference type="EMBL" id="MEHA01000038">
    <property type="protein sequence ID" value="ODR42308.1"/>
    <property type="molecule type" value="Genomic_DNA"/>
</dbReference>
<keyword evidence="4" id="KW-1185">Reference proteome</keyword>
<reference evidence="1 3" key="2">
    <citation type="submission" date="2016-08" db="EMBL/GenBank/DDBJ databases">
        <authorList>
            <person name="Seilhamer J.J."/>
        </authorList>
    </citation>
    <scope>NUCLEOTIDE SEQUENCE [LARGE SCALE GENOMIC DNA]</scope>
    <source>
        <strain evidence="1 3">NML150140-1</strain>
    </source>
</reference>
<proteinExistence type="predicted"/>
<accession>A0A1E3U9G4</accession>
<evidence type="ECO:0000313" key="3">
    <source>
        <dbReference type="Proteomes" id="UP000094271"/>
    </source>
</evidence>